<name>A0A432W8N7_9GAMM</name>
<dbReference type="RefSeq" id="WP_126803311.1">
    <property type="nucleotide sequence ID" value="NZ_PIPL01000001.1"/>
</dbReference>
<dbReference type="OrthoDB" id="9917700at2"/>
<gene>
    <name evidence="2" type="ORF">CWE09_07270</name>
</gene>
<feature type="compositionally biased region" description="Basic and acidic residues" evidence="1">
    <location>
        <begin position="30"/>
        <end position="58"/>
    </location>
</feature>
<evidence type="ECO:0000256" key="1">
    <source>
        <dbReference type="SAM" id="MobiDB-lite"/>
    </source>
</evidence>
<sequence length="127" mass="13775">MDVNIPFNPSVTPPKVQSANTQSQQQSGEGNKKQFDPEQLKEEKLAQEAGREFADKGTEVASSANANAATVESTPAQSREVSDARRNAEWSRTGGTPNWSSLSAQTQGYTVVERALNLYRHISAIPV</sequence>
<keyword evidence="3" id="KW-1185">Reference proteome</keyword>
<accession>A0A432W8N7</accession>
<reference evidence="2 3" key="1">
    <citation type="journal article" date="2011" name="Front. Microbiol.">
        <title>Genomic signatures of strain selection and enhancement in Bacillus atrophaeus var. globigii, a historical biowarfare simulant.</title>
        <authorList>
            <person name="Gibbons H.S."/>
            <person name="Broomall S.M."/>
            <person name="McNew L.A."/>
            <person name="Daligault H."/>
            <person name="Chapman C."/>
            <person name="Bruce D."/>
            <person name="Karavis M."/>
            <person name="Krepps M."/>
            <person name="McGregor P.A."/>
            <person name="Hong C."/>
            <person name="Park K.H."/>
            <person name="Akmal A."/>
            <person name="Feldman A."/>
            <person name="Lin J.S."/>
            <person name="Chang W.E."/>
            <person name="Higgs B.W."/>
            <person name="Demirev P."/>
            <person name="Lindquist J."/>
            <person name="Liem A."/>
            <person name="Fochler E."/>
            <person name="Read T.D."/>
            <person name="Tapia R."/>
            <person name="Johnson S."/>
            <person name="Bishop-Lilly K.A."/>
            <person name="Detter C."/>
            <person name="Han C."/>
            <person name="Sozhamannan S."/>
            <person name="Rosenzweig C.N."/>
            <person name="Skowronski E.W."/>
        </authorList>
    </citation>
    <scope>NUCLEOTIDE SEQUENCE [LARGE SCALE GENOMIC DNA]</scope>
    <source>
        <strain evidence="2 3">MLST1</strain>
    </source>
</reference>
<feature type="compositionally biased region" description="Polar residues" evidence="1">
    <location>
        <begin position="7"/>
        <end position="29"/>
    </location>
</feature>
<feature type="compositionally biased region" description="Basic and acidic residues" evidence="1">
    <location>
        <begin position="80"/>
        <end position="89"/>
    </location>
</feature>
<feature type="region of interest" description="Disordered" evidence="1">
    <location>
        <begin position="1"/>
        <end position="106"/>
    </location>
</feature>
<feature type="compositionally biased region" description="Polar residues" evidence="1">
    <location>
        <begin position="93"/>
        <end position="106"/>
    </location>
</feature>
<protein>
    <submittedName>
        <fullName evidence="2">Uncharacterized protein</fullName>
    </submittedName>
</protein>
<dbReference type="AlphaFoldDB" id="A0A432W8N7"/>
<organism evidence="2 3">
    <name type="scientific">Aliidiomarina minuta</name>
    <dbReference type="NCBI Taxonomy" id="880057"/>
    <lineage>
        <taxon>Bacteria</taxon>
        <taxon>Pseudomonadati</taxon>
        <taxon>Pseudomonadota</taxon>
        <taxon>Gammaproteobacteria</taxon>
        <taxon>Alteromonadales</taxon>
        <taxon>Idiomarinaceae</taxon>
        <taxon>Aliidiomarina</taxon>
    </lineage>
</organism>
<feature type="compositionally biased region" description="Low complexity" evidence="1">
    <location>
        <begin position="59"/>
        <end position="74"/>
    </location>
</feature>
<evidence type="ECO:0000313" key="2">
    <source>
        <dbReference type="EMBL" id="RUO26500.1"/>
    </source>
</evidence>
<comment type="caution">
    <text evidence="2">The sequence shown here is derived from an EMBL/GenBank/DDBJ whole genome shotgun (WGS) entry which is preliminary data.</text>
</comment>
<evidence type="ECO:0000313" key="3">
    <source>
        <dbReference type="Proteomes" id="UP000288293"/>
    </source>
</evidence>
<proteinExistence type="predicted"/>
<dbReference type="EMBL" id="PIPL01000001">
    <property type="protein sequence ID" value="RUO26500.1"/>
    <property type="molecule type" value="Genomic_DNA"/>
</dbReference>
<dbReference type="Proteomes" id="UP000288293">
    <property type="component" value="Unassembled WGS sequence"/>
</dbReference>